<evidence type="ECO:0000313" key="3">
    <source>
        <dbReference type="Proteomes" id="UP001396334"/>
    </source>
</evidence>
<keyword evidence="1" id="KW-0812">Transmembrane</keyword>
<comment type="caution">
    <text evidence="2">The sequence shown here is derived from an EMBL/GenBank/DDBJ whole genome shotgun (WGS) entry which is preliminary data.</text>
</comment>
<evidence type="ECO:0000256" key="1">
    <source>
        <dbReference type="SAM" id="Phobius"/>
    </source>
</evidence>
<sequence length="84" mass="9406">MATVSGKNGCLALSFLFRAIRIIRLSLFSVWMVLRTTTSAVFLRPPFGEIVLYVHSFAGFELIGVDFGSLPPIPMVHECLVDWF</sequence>
<keyword evidence="1" id="KW-1133">Transmembrane helix</keyword>
<proteinExistence type="predicted"/>
<accession>A0ABR2TGE4</accession>
<organism evidence="2 3">
    <name type="scientific">Hibiscus sabdariffa</name>
    <name type="common">roselle</name>
    <dbReference type="NCBI Taxonomy" id="183260"/>
    <lineage>
        <taxon>Eukaryota</taxon>
        <taxon>Viridiplantae</taxon>
        <taxon>Streptophyta</taxon>
        <taxon>Embryophyta</taxon>
        <taxon>Tracheophyta</taxon>
        <taxon>Spermatophyta</taxon>
        <taxon>Magnoliopsida</taxon>
        <taxon>eudicotyledons</taxon>
        <taxon>Gunneridae</taxon>
        <taxon>Pentapetalae</taxon>
        <taxon>rosids</taxon>
        <taxon>malvids</taxon>
        <taxon>Malvales</taxon>
        <taxon>Malvaceae</taxon>
        <taxon>Malvoideae</taxon>
        <taxon>Hibiscus</taxon>
    </lineage>
</organism>
<evidence type="ECO:0000313" key="2">
    <source>
        <dbReference type="EMBL" id="KAK9036464.1"/>
    </source>
</evidence>
<gene>
    <name evidence="2" type="ORF">V6N11_078465</name>
</gene>
<keyword evidence="1" id="KW-0472">Membrane</keyword>
<reference evidence="2 3" key="1">
    <citation type="journal article" date="2024" name="G3 (Bethesda)">
        <title>Genome assembly of Hibiscus sabdariffa L. provides insights into metabolisms of medicinal natural products.</title>
        <authorList>
            <person name="Kim T."/>
        </authorList>
    </citation>
    <scope>NUCLEOTIDE SEQUENCE [LARGE SCALE GENOMIC DNA]</scope>
    <source>
        <strain evidence="2">TK-2024</strain>
        <tissue evidence="2">Old leaves</tissue>
    </source>
</reference>
<dbReference type="EMBL" id="JBBPBN010000006">
    <property type="protein sequence ID" value="KAK9036464.1"/>
    <property type="molecule type" value="Genomic_DNA"/>
</dbReference>
<keyword evidence="3" id="KW-1185">Reference proteome</keyword>
<protein>
    <submittedName>
        <fullName evidence="2">Uncharacterized protein</fullName>
    </submittedName>
</protein>
<dbReference type="Proteomes" id="UP001396334">
    <property type="component" value="Unassembled WGS sequence"/>
</dbReference>
<feature type="transmembrane region" description="Helical" evidence="1">
    <location>
        <begin position="12"/>
        <end position="34"/>
    </location>
</feature>
<name>A0ABR2TGE4_9ROSI</name>